<organism evidence="10">
    <name type="scientific">Paraprevotella clara</name>
    <dbReference type="NCBI Taxonomy" id="454154"/>
    <lineage>
        <taxon>Bacteria</taxon>
        <taxon>Pseudomonadati</taxon>
        <taxon>Bacteroidota</taxon>
        <taxon>Bacteroidia</taxon>
        <taxon>Bacteroidales</taxon>
        <taxon>Prevotellaceae</taxon>
        <taxon>Paraprevotella</taxon>
    </lineage>
</organism>
<evidence type="ECO:0000256" key="5">
    <source>
        <dbReference type="ARBA" id="ARBA00022692"/>
    </source>
</evidence>
<feature type="transmembrane region" description="Helical" evidence="8">
    <location>
        <begin position="281"/>
        <end position="300"/>
    </location>
</feature>
<dbReference type="RefSeq" id="WP_412442315.1">
    <property type="nucleotide sequence ID" value="NZ_CACRUT010000008.1"/>
</dbReference>
<reference evidence="10" key="1">
    <citation type="submission" date="2019-11" db="EMBL/GenBank/DDBJ databases">
        <authorList>
            <person name="Feng L."/>
        </authorList>
    </citation>
    <scope>NUCLEOTIDE SEQUENCE</scope>
    <source>
        <strain evidence="10">PclaraLFYP37</strain>
    </source>
</reference>
<dbReference type="GO" id="GO:0005886">
    <property type="term" value="C:plasma membrane"/>
    <property type="evidence" value="ECO:0007669"/>
    <property type="project" value="UniProtKB-SubCell"/>
</dbReference>
<dbReference type="InterPro" id="IPR051449">
    <property type="entry name" value="ABC-2_transporter_component"/>
</dbReference>
<proteinExistence type="inferred from homology"/>
<comment type="subcellular location">
    <subcellularLocation>
        <location evidence="1">Cell membrane</location>
        <topology evidence="1">Multi-pass membrane protein</topology>
    </subcellularLocation>
</comment>
<sequence length="363" mass="40862">MVLKYLIEKEFKQMRRNPIIPRLILVFPCMMMILMPWAANLEIKYNNLAVVDLDHSALSRRLVEKVASTDYFNLVENAPDYGRALESVERGEADVILEIPRDFAKSLGTGRPVELQISANSINGTKGGLGSSYLSTVVNDFVNQELGGTDMARLSVLNLYNPHLNYKVFMVPALLIMMLTLLCGFLPALNIVSEKEVGTIEQLNVTPLNKFVFILAKLVPYWIVGLVVLSIGLVLSAVLYGIVPSGSLWLIYFFSCIYILTMSGFGLIISNYSATMQQAMFVMFFFLMVFILMSGLFTPVRSMPDWAQWIAAFNPLTYFIQVMRMIFLKGCGLTDLWPQFGKMLCFMSVFAGVAVWSYRKTNA</sequence>
<comment type="similarity">
    <text evidence="2">Belongs to the ABC-2 integral membrane protein family.</text>
</comment>
<dbReference type="Pfam" id="PF12698">
    <property type="entry name" value="ABC2_membrane_3"/>
    <property type="match status" value="1"/>
</dbReference>
<feature type="transmembrane region" description="Helical" evidence="8">
    <location>
        <begin position="169"/>
        <end position="192"/>
    </location>
</feature>
<keyword evidence="7 8" id="KW-0472">Membrane</keyword>
<dbReference type="Gene3D" id="3.40.1710.10">
    <property type="entry name" value="abc type-2 transporter like domain"/>
    <property type="match status" value="1"/>
</dbReference>
<dbReference type="PANTHER" id="PTHR30294">
    <property type="entry name" value="MEMBRANE COMPONENT OF ABC TRANSPORTER YHHJ-RELATED"/>
    <property type="match status" value="1"/>
</dbReference>
<feature type="transmembrane region" description="Helical" evidence="8">
    <location>
        <begin position="20"/>
        <end position="39"/>
    </location>
</feature>
<evidence type="ECO:0000256" key="1">
    <source>
        <dbReference type="ARBA" id="ARBA00004651"/>
    </source>
</evidence>
<accession>A0A6N3AAK0</accession>
<dbReference type="InterPro" id="IPR013525">
    <property type="entry name" value="ABC2_TM"/>
</dbReference>
<evidence type="ECO:0000256" key="3">
    <source>
        <dbReference type="ARBA" id="ARBA00022448"/>
    </source>
</evidence>
<keyword evidence="5 8" id="KW-0812">Transmembrane</keyword>
<feature type="domain" description="ABC transmembrane type-2" evidence="9">
    <location>
        <begin position="131"/>
        <end position="361"/>
    </location>
</feature>
<gene>
    <name evidence="10" type="primary">ybhR_1</name>
    <name evidence="10" type="ORF">PCLFYP37_01300</name>
</gene>
<dbReference type="GO" id="GO:0140359">
    <property type="term" value="F:ABC-type transporter activity"/>
    <property type="evidence" value="ECO:0007669"/>
    <property type="project" value="InterPro"/>
</dbReference>
<dbReference type="EMBL" id="CACRUT010000008">
    <property type="protein sequence ID" value="VYT85402.1"/>
    <property type="molecule type" value="Genomic_DNA"/>
</dbReference>
<evidence type="ECO:0000313" key="10">
    <source>
        <dbReference type="EMBL" id="VYT85402.1"/>
    </source>
</evidence>
<evidence type="ECO:0000256" key="4">
    <source>
        <dbReference type="ARBA" id="ARBA00022475"/>
    </source>
</evidence>
<evidence type="ECO:0000256" key="7">
    <source>
        <dbReference type="ARBA" id="ARBA00023136"/>
    </source>
</evidence>
<evidence type="ECO:0000256" key="2">
    <source>
        <dbReference type="ARBA" id="ARBA00007783"/>
    </source>
</evidence>
<dbReference type="InterPro" id="IPR047817">
    <property type="entry name" value="ABC2_TM_bact-type"/>
</dbReference>
<feature type="transmembrane region" description="Helical" evidence="8">
    <location>
        <begin position="249"/>
        <end position="269"/>
    </location>
</feature>
<evidence type="ECO:0000256" key="8">
    <source>
        <dbReference type="SAM" id="Phobius"/>
    </source>
</evidence>
<dbReference type="PANTHER" id="PTHR30294:SF29">
    <property type="entry name" value="MULTIDRUG ABC TRANSPORTER PERMEASE YBHS-RELATED"/>
    <property type="match status" value="1"/>
</dbReference>
<name>A0A6N3AAK0_9BACT</name>
<dbReference type="PROSITE" id="PS51012">
    <property type="entry name" value="ABC_TM2"/>
    <property type="match status" value="1"/>
</dbReference>
<keyword evidence="6 8" id="KW-1133">Transmembrane helix</keyword>
<feature type="transmembrane region" description="Helical" evidence="8">
    <location>
        <begin position="218"/>
        <end position="243"/>
    </location>
</feature>
<protein>
    <submittedName>
        <fullName evidence="10">Inner membrane transport permease YbhR</fullName>
    </submittedName>
</protein>
<keyword evidence="4" id="KW-1003">Cell membrane</keyword>
<evidence type="ECO:0000259" key="9">
    <source>
        <dbReference type="PROSITE" id="PS51012"/>
    </source>
</evidence>
<evidence type="ECO:0000256" key="6">
    <source>
        <dbReference type="ARBA" id="ARBA00022989"/>
    </source>
</evidence>
<feature type="transmembrane region" description="Helical" evidence="8">
    <location>
        <begin position="340"/>
        <end position="358"/>
    </location>
</feature>
<dbReference type="AlphaFoldDB" id="A0A6N3AAK0"/>
<keyword evidence="3" id="KW-0813">Transport</keyword>